<feature type="region of interest" description="Disordered" evidence="1">
    <location>
        <begin position="1"/>
        <end position="50"/>
    </location>
</feature>
<dbReference type="Pfam" id="PF06017">
    <property type="entry name" value="Myosin_TH1"/>
    <property type="match status" value="1"/>
</dbReference>
<feature type="domain" description="TH1" evidence="2">
    <location>
        <begin position="36"/>
        <end position="209"/>
    </location>
</feature>
<reference evidence="3" key="1">
    <citation type="submission" date="2022-07" db="EMBL/GenBank/DDBJ databases">
        <authorList>
            <person name="Macas J."/>
            <person name="Novak P."/>
            <person name="Neumann P."/>
        </authorList>
    </citation>
    <scope>NUCLEOTIDE SEQUENCE</scope>
</reference>
<evidence type="ECO:0000313" key="4">
    <source>
        <dbReference type="Proteomes" id="UP001152484"/>
    </source>
</evidence>
<dbReference type="PANTHER" id="PTHR34969:SF1">
    <property type="entry name" value="TH1 DOMAIN-CONTAINING PROTEIN"/>
    <property type="match status" value="1"/>
</dbReference>
<dbReference type="Proteomes" id="UP001152484">
    <property type="component" value="Unassembled WGS sequence"/>
</dbReference>
<organism evidence="3 4">
    <name type="scientific">Cuscuta europaea</name>
    <name type="common">European dodder</name>
    <dbReference type="NCBI Taxonomy" id="41803"/>
    <lineage>
        <taxon>Eukaryota</taxon>
        <taxon>Viridiplantae</taxon>
        <taxon>Streptophyta</taxon>
        <taxon>Embryophyta</taxon>
        <taxon>Tracheophyta</taxon>
        <taxon>Spermatophyta</taxon>
        <taxon>Magnoliopsida</taxon>
        <taxon>eudicotyledons</taxon>
        <taxon>Gunneridae</taxon>
        <taxon>Pentapetalae</taxon>
        <taxon>asterids</taxon>
        <taxon>lamiids</taxon>
        <taxon>Solanales</taxon>
        <taxon>Convolvulaceae</taxon>
        <taxon>Cuscuteae</taxon>
        <taxon>Cuscuta</taxon>
        <taxon>Cuscuta subgen. Cuscuta</taxon>
    </lineage>
</organism>
<dbReference type="PROSITE" id="PS51757">
    <property type="entry name" value="TH1"/>
    <property type="match status" value="1"/>
</dbReference>
<gene>
    <name evidence="3" type="ORF">CEURO_LOCUS3457</name>
</gene>
<name>A0A9P0YP38_CUSEU</name>
<keyword evidence="4" id="KW-1185">Reference proteome</keyword>
<feature type="compositionally biased region" description="Basic and acidic residues" evidence="1">
    <location>
        <begin position="10"/>
        <end position="50"/>
    </location>
</feature>
<dbReference type="GO" id="GO:0016459">
    <property type="term" value="C:myosin complex"/>
    <property type="evidence" value="ECO:0007669"/>
    <property type="project" value="InterPro"/>
</dbReference>
<comment type="caution">
    <text evidence="3">The sequence shown here is derived from an EMBL/GenBank/DDBJ whole genome shotgun (WGS) entry which is preliminary data.</text>
</comment>
<dbReference type="EMBL" id="CAMAPE010000005">
    <property type="protein sequence ID" value="CAH9069915.1"/>
    <property type="molecule type" value="Genomic_DNA"/>
</dbReference>
<proteinExistence type="predicted"/>
<evidence type="ECO:0000313" key="3">
    <source>
        <dbReference type="EMBL" id="CAH9069915.1"/>
    </source>
</evidence>
<dbReference type="AlphaFoldDB" id="A0A9P0YP38"/>
<dbReference type="PANTHER" id="PTHR34969">
    <property type="entry name" value="OS01G0621700 PROTEIN"/>
    <property type="match status" value="1"/>
</dbReference>
<evidence type="ECO:0000259" key="2">
    <source>
        <dbReference type="PROSITE" id="PS51757"/>
    </source>
</evidence>
<evidence type="ECO:0000256" key="1">
    <source>
        <dbReference type="SAM" id="MobiDB-lite"/>
    </source>
</evidence>
<protein>
    <recommendedName>
        <fullName evidence="2">TH1 domain-containing protein</fullName>
    </recommendedName>
</protein>
<dbReference type="OrthoDB" id="6108017at2759"/>
<dbReference type="GO" id="GO:0003774">
    <property type="term" value="F:cytoskeletal motor activity"/>
    <property type="evidence" value="ECO:0007669"/>
    <property type="project" value="InterPro"/>
</dbReference>
<dbReference type="InterPro" id="IPR010926">
    <property type="entry name" value="Myosin_TH1"/>
</dbReference>
<sequence>MSMSGSNRGLRVELDEAGERRYDDEETATRKNIEEEGTRDSTPRVDCPGDHLGVRSRPYLMKILDKQGDKNIVFVDKVLKFTSSGKMKQRILIITDCAIYLVDPESDVLKRRVALAAVDKLCLSKLSDHFIAIIIPTEYDILLASTRKTEILSCIVDTTKSVSNYDLEVFHSNRFEYNATAEKVKGVTFEEIEGCVKTRIVQNGTMHKT</sequence>
<accession>A0A9P0YP38</accession>